<evidence type="ECO:0000313" key="6">
    <source>
        <dbReference type="Proteomes" id="UP000756346"/>
    </source>
</evidence>
<evidence type="ECO:0000313" key="5">
    <source>
        <dbReference type="EMBL" id="KAH7035630.1"/>
    </source>
</evidence>
<dbReference type="InterPro" id="IPR007219">
    <property type="entry name" value="XnlR_reg_dom"/>
</dbReference>
<protein>
    <recommendedName>
        <fullName evidence="4">Zn(2)-C6 fungal-type domain-containing protein</fullName>
    </recommendedName>
</protein>
<dbReference type="InterPro" id="IPR001138">
    <property type="entry name" value="Zn2Cys6_DnaBD"/>
</dbReference>
<keyword evidence="2" id="KW-0539">Nucleus</keyword>
<dbReference type="GO" id="GO:0003677">
    <property type="term" value="F:DNA binding"/>
    <property type="evidence" value="ECO:0007669"/>
    <property type="project" value="InterPro"/>
</dbReference>
<dbReference type="Proteomes" id="UP000756346">
    <property type="component" value="Unassembled WGS sequence"/>
</dbReference>
<dbReference type="CDD" id="cd12148">
    <property type="entry name" value="fungal_TF_MHR"/>
    <property type="match status" value="1"/>
</dbReference>
<dbReference type="Gene3D" id="4.10.240.10">
    <property type="entry name" value="Zn(2)-C6 fungal-type DNA-binding domain"/>
    <property type="match status" value="1"/>
</dbReference>
<feature type="region of interest" description="Disordered" evidence="3">
    <location>
        <begin position="57"/>
        <end position="81"/>
    </location>
</feature>
<dbReference type="Pfam" id="PF00172">
    <property type="entry name" value="Zn_clus"/>
    <property type="match status" value="1"/>
</dbReference>
<evidence type="ECO:0000256" key="2">
    <source>
        <dbReference type="ARBA" id="ARBA00023242"/>
    </source>
</evidence>
<dbReference type="SUPFAM" id="SSF57701">
    <property type="entry name" value="Zn2/Cys6 DNA-binding domain"/>
    <property type="match status" value="1"/>
</dbReference>
<keyword evidence="6" id="KW-1185">Reference proteome</keyword>
<dbReference type="PROSITE" id="PS50048">
    <property type="entry name" value="ZN2_CY6_FUNGAL_2"/>
    <property type="match status" value="1"/>
</dbReference>
<dbReference type="EMBL" id="JAGTJQ010000003">
    <property type="protein sequence ID" value="KAH7035630.1"/>
    <property type="molecule type" value="Genomic_DNA"/>
</dbReference>
<evidence type="ECO:0000256" key="1">
    <source>
        <dbReference type="ARBA" id="ARBA00022723"/>
    </source>
</evidence>
<dbReference type="OrthoDB" id="2123952at2759"/>
<dbReference type="SMART" id="SM00066">
    <property type="entry name" value="GAL4"/>
    <property type="match status" value="1"/>
</dbReference>
<evidence type="ECO:0000256" key="3">
    <source>
        <dbReference type="SAM" id="MobiDB-lite"/>
    </source>
</evidence>
<comment type="caution">
    <text evidence="5">The sequence shown here is derived from an EMBL/GenBank/DDBJ whole genome shotgun (WGS) entry which is preliminary data.</text>
</comment>
<dbReference type="GO" id="GO:0008270">
    <property type="term" value="F:zinc ion binding"/>
    <property type="evidence" value="ECO:0007669"/>
    <property type="project" value="InterPro"/>
</dbReference>
<name>A0A9P8YCY3_9PEZI</name>
<keyword evidence="1" id="KW-0479">Metal-binding</keyword>
<reference evidence="5" key="1">
    <citation type="journal article" date="2021" name="Nat. Commun.">
        <title>Genetic determinants of endophytism in the Arabidopsis root mycobiome.</title>
        <authorList>
            <person name="Mesny F."/>
            <person name="Miyauchi S."/>
            <person name="Thiergart T."/>
            <person name="Pickel B."/>
            <person name="Atanasova L."/>
            <person name="Karlsson M."/>
            <person name="Huettel B."/>
            <person name="Barry K.W."/>
            <person name="Haridas S."/>
            <person name="Chen C."/>
            <person name="Bauer D."/>
            <person name="Andreopoulos W."/>
            <person name="Pangilinan J."/>
            <person name="LaButti K."/>
            <person name="Riley R."/>
            <person name="Lipzen A."/>
            <person name="Clum A."/>
            <person name="Drula E."/>
            <person name="Henrissat B."/>
            <person name="Kohler A."/>
            <person name="Grigoriev I.V."/>
            <person name="Martin F.M."/>
            <person name="Hacquard S."/>
        </authorList>
    </citation>
    <scope>NUCLEOTIDE SEQUENCE</scope>
    <source>
        <strain evidence="5">MPI-CAGE-CH-0230</strain>
    </source>
</reference>
<organism evidence="5 6">
    <name type="scientific">Microdochium trichocladiopsis</name>
    <dbReference type="NCBI Taxonomy" id="1682393"/>
    <lineage>
        <taxon>Eukaryota</taxon>
        <taxon>Fungi</taxon>
        <taxon>Dikarya</taxon>
        <taxon>Ascomycota</taxon>
        <taxon>Pezizomycotina</taxon>
        <taxon>Sordariomycetes</taxon>
        <taxon>Xylariomycetidae</taxon>
        <taxon>Xylariales</taxon>
        <taxon>Microdochiaceae</taxon>
        <taxon>Microdochium</taxon>
    </lineage>
</organism>
<dbReference type="GO" id="GO:0006351">
    <property type="term" value="P:DNA-templated transcription"/>
    <property type="evidence" value="ECO:0007669"/>
    <property type="project" value="InterPro"/>
</dbReference>
<dbReference type="Pfam" id="PF04082">
    <property type="entry name" value="Fungal_trans"/>
    <property type="match status" value="1"/>
</dbReference>
<proteinExistence type="predicted"/>
<dbReference type="CDD" id="cd00067">
    <property type="entry name" value="GAL4"/>
    <property type="match status" value="1"/>
</dbReference>
<evidence type="ECO:0000259" key="4">
    <source>
        <dbReference type="PROSITE" id="PS50048"/>
    </source>
</evidence>
<dbReference type="PANTHER" id="PTHR47431:SF5">
    <property type="entry name" value="ZN(II)2CYS6 TRANSCRIPTION FACTOR (EUROFUNG)"/>
    <property type="match status" value="1"/>
</dbReference>
<dbReference type="InterPro" id="IPR036864">
    <property type="entry name" value="Zn2-C6_fun-type_DNA-bd_sf"/>
</dbReference>
<sequence length="680" mass="75476">MEALVPESSAATAPRKKFAAPPVKSACLACRSSRTRCNGDKPCSSCKTRNRECEYLPSRRGGPRIRKKSKEVSARQDPPVGKTEEMPFSAIYLENYIEPGAGLAQLGDKYKSSDAIFEELFQQPVIADTTVCMARTYGLDQAAILNAYYIWIHPFFPILPRPQASPYPEVITPLFSYQNNDFEFVEPPSPISLALSAILALIPCPQDTTPMSPDSIRFRRNYSQLLAKSALESIEIASDRPESELEPARALDDADQGSARIQFHPEVPYELETIIALDLLSVYEYAQRGNLKKMSLRANAALTQALELGLHTDPTQQDIYTDAKRRTWWMTYVCISQVSIVSNTAPTWENLVSNITTHYPLIRSDGEAFGHFIQAQQAILAATKFVMELNKAREAGQGYQRIFERMLELERRLEPMCTRSESWILDCPLTRPVDGDEHVLAQALKCIARIKLNSARIKVHRYCAFFDTAIFSGKHCDLKSTRDEATPSPEQQYLQPCCTSSFESIPRRQMTHSNGLSSPPQSNRSTPAASIVLEAQGPLRLPFTMYHSSDVCLRSALNIAKAFDLMPYPNPTGQISAAPIYLGPNSPMVTPRTMPAFACCAMQSCYALLMVKSKAQQLVAGQGTTTETDSGSGPWQDNLASVQAGLFSVLMTLENYASAFEALGGMRDQVRDKVGFMATF</sequence>
<dbReference type="AlphaFoldDB" id="A0A9P8YCY3"/>
<dbReference type="PROSITE" id="PS00463">
    <property type="entry name" value="ZN2_CY6_FUNGAL_1"/>
    <property type="match status" value="1"/>
</dbReference>
<dbReference type="RefSeq" id="XP_046015723.1">
    <property type="nucleotide sequence ID" value="XM_046163634.1"/>
</dbReference>
<dbReference type="GeneID" id="70193180"/>
<gene>
    <name evidence="5" type="ORF">B0I36DRAFT_94826</name>
</gene>
<dbReference type="PANTHER" id="PTHR47431">
    <property type="entry name" value="ZN(II)2CYS6 TRANSCRIPTION FACTOR (EUROFUNG)-RELATED"/>
    <property type="match status" value="1"/>
</dbReference>
<dbReference type="GO" id="GO:0000981">
    <property type="term" value="F:DNA-binding transcription factor activity, RNA polymerase II-specific"/>
    <property type="evidence" value="ECO:0007669"/>
    <property type="project" value="InterPro"/>
</dbReference>
<accession>A0A9P8YCY3</accession>
<feature type="domain" description="Zn(2)-C6 fungal-type" evidence="4">
    <location>
        <begin position="26"/>
        <end position="55"/>
    </location>
</feature>